<comment type="caution">
    <text evidence="1">The sequence shown here is derived from an EMBL/GenBank/DDBJ whole genome shotgun (WGS) entry which is preliminary data.</text>
</comment>
<protein>
    <submittedName>
        <fullName evidence="1">Uncharacterized protein</fullName>
    </submittedName>
</protein>
<sequence>MYALMKPTVEKNVKNNNSQLSKQYSQAMFCHLKWHGDTRVYRCKVNSQVRGVFFNSGLRGTLPYMFQMLTHLLQMVAVQQKPVNQPSIKIRCTEAWKHLKHAGSVS</sequence>
<reference evidence="1 2" key="1">
    <citation type="submission" date="2021-06" db="EMBL/GenBank/DDBJ databases">
        <authorList>
            <person name="Palmer J.M."/>
        </authorList>
    </citation>
    <scope>NUCLEOTIDE SEQUENCE [LARGE SCALE GENOMIC DNA]</scope>
    <source>
        <strain evidence="2">if_2019</strain>
        <tissue evidence="1">Muscle</tissue>
    </source>
</reference>
<evidence type="ECO:0000313" key="1">
    <source>
        <dbReference type="EMBL" id="MEQ2250616.1"/>
    </source>
</evidence>
<evidence type="ECO:0000313" key="2">
    <source>
        <dbReference type="Proteomes" id="UP001482620"/>
    </source>
</evidence>
<dbReference type="EMBL" id="JAHRIQ010092821">
    <property type="protein sequence ID" value="MEQ2250616.1"/>
    <property type="molecule type" value="Genomic_DNA"/>
</dbReference>
<proteinExistence type="predicted"/>
<name>A0ABV0V0M1_9TELE</name>
<accession>A0ABV0V0M1</accession>
<keyword evidence="2" id="KW-1185">Reference proteome</keyword>
<dbReference type="Proteomes" id="UP001482620">
    <property type="component" value="Unassembled WGS sequence"/>
</dbReference>
<organism evidence="1 2">
    <name type="scientific">Ilyodon furcidens</name>
    <name type="common">goldbreast splitfin</name>
    <dbReference type="NCBI Taxonomy" id="33524"/>
    <lineage>
        <taxon>Eukaryota</taxon>
        <taxon>Metazoa</taxon>
        <taxon>Chordata</taxon>
        <taxon>Craniata</taxon>
        <taxon>Vertebrata</taxon>
        <taxon>Euteleostomi</taxon>
        <taxon>Actinopterygii</taxon>
        <taxon>Neopterygii</taxon>
        <taxon>Teleostei</taxon>
        <taxon>Neoteleostei</taxon>
        <taxon>Acanthomorphata</taxon>
        <taxon>Ovalentaria</taxon>
        <taxon>Atherinomorphae</taxon>
        <taxon>Cyprinodontiformes</taxon>
        <taxon>Goodeidae</taxon>
        <taxon>Ilyodon</taxon>
    </lineage>
</organism>
<gene>
    <name evidence="1" type="ORF">ILYODFUR_002817</name>
</gene>